<dbReference type="Proteomes" id="UP001152836">
    <property type="component" value="Unassembled WGS sequence"/>
</dbReference>
<dbReference type="PANTHER" id="PTHR24062">
    <property type="entry name" value="VOMERONASAL TYPE-1 RECEPTOR"/>
    <property type="match status" value="1"/>
</dbReference>
<comment type="subcellular location">
    <subcellularLocation>
        <location evidence="2 13">Cell membrane</location>
        <topology evidence="2 13">Multi-pass membrane protein</topology>
    </subcellularLocation>
</comment>
<evidence type="ECO:0000256" key="6">
    <source>
        <dbReference type="ARBA" id="ARBA00022692"/>
    </source>
</evidence>
<dbReference type="SUPFAM" id="SSF81321">
    <property type="entry name" value="Family A G protein-coupled receptor-like"/>
    <property type="match status" value="1"/>
</dbReference>
<comment type="function">
    <text evidence="1">Putative pheromone receptor.</text>
</comment>
<evidence type="ECO:0000256" key="3">
    <source>
        <dbReference type="ARBA" id="ARBA00010663"/>
    </source>
</evidence>
<evidence type="ECO:0000256" key="4">
    <source>
        <dbReference type="ARBA" id="ARBA00022475"/>
    </source>
</evidence>
<keyword evidence="5 13" id="KW-0589">Pheromone response</keyword>
<dbReference type="GO" id="GO:0005886">
    <property type="term" value="C:plasma membrane"/>
    <property type="evidence" value="ECO:0007669"/>
    <property type="project" value="UniProtKB-SubCell"/>
</dbReference>
<evidence type="ECO:0000256" key="7">
    <source>
        <dbReference type="ARBA" id="ARBA00022989"/>
    </source>
</evidence>
<feature type="domain" description="G-protein coupled receptors family 1 profile" evidence="14">
    <location>
        <begin position="22"/>
        <end position="286"/>
    </location>
</feature>
<dbReference type="InterPro" id="IPR017452">
    <property type="entry name" value="GPCR_Rhodpsn_7TM"/>
</dbReference>
<keyword evidence="4 13" id="KW-1003">Cell membrane</keyword>
<evidence type="ECO:0000256" key="13">
    <source>
        <dbReference type="RuleBase" id="RU364061"/>
    </source>
</evidence>
<dbReference type="GO" id="GO:0016503">
    <property type="term" value="F:pheromone receptor activity"/>
    <property type="evidence" value="ECO:0007669"/>
    <property type="project" value="InterPro"/>
</dbReference>
<reference evidence="15" key="1">
    <citation type="submission" date="2022-06" db="EMBL/GenBank/DDBJ databases">
        <authorList>
            <person name="Andreotti S."/>
            <person name="Wyler E."/>
        </authorList>
    </citation>
    <scope>NUCLEOTIDE SEQUENCE</scope>
</reference>
<evidence type="ECO:0000256" key="10">
    <source>
        <dbReference type="ARBA" id="ARBA00023170"/>
    </source>
</evidence>
<comment type="caution">
    <text evidence="15">The sequence shown here is derived from an EMBL/GenBank/DDBJ whole genome shotgun (WGS) entry which is preliminary data.</text>
</comment>
<dbReference type="GO" id="GO:0019236">
    <property type="term" value="P:response to pheromone"/>
    <property type="evidence" value="ECO:0007669"/>
    <property type="project" value="UniProtKB-KW"/>
</dbReference>
<protein>
    <recommendedName>
        <fullName evidence="13">Vomeronasal type-1 receptor</fullName>
    </recommendedName>
</protein>
<evidence type="ECO:0000256" key="1">
    <source>
        <dbReference type="ARBA" id="ARBA00003878"/>
    </source>
</evidence>
<dbReference type="EMBL" id="CALSGD010001620">
    <property type="protein sequence ID" value="CAH7398715.1"/>
    <property type="molecule type" value="Genomic_DNA"/>
</dbReference>
<name>A0AAV0A9W9_PHORO</name>
<organism evidence="15 16">
    <name type="scientific">Phodopus roborovskii</name>
    <name type="common">Roborovski's desert hamster</name>
    <name type="synonym">Cricetulus roborovskii</name>
    <dbReference type="NCBI Taxonomy" id="109678"/>
    <lineage>
        <taxon>Eukaryota</taxon>
        <taxon>Metazoa</taxon>
        <taxon>Chordata</taxon>
        <taxon>Craniata</taxon>
        <taxon>Vertebrata</taxon>
        <taxon>Euteleostomi</taxon>
        <taxon>Mammalia</taxon>
        <taxon>Eutheria</taxon>
        <taxon>Euarchontoglires</taxon>
        <taxon>Glires</taxon>
        <taxon>Rodentia</taxon>
        <taxon>Myomorpha</taxon>
        <taxon>Muroidea</taxon>
        <taxon>Cricetidae</taxon>
        <taxon>Cricetinae</taxon>
        <taxon>Phodopus</taxon>
    </lineage>
</organism>
<dbReference type="InterPro" id="IPR004072">
    <property type="entry name" value="Vmron_rcpt_1"/>
</dbReference>
<dbReference type="PROSITE" id="PS50262">
    <property type="entry name" value="G_PROTEIN_RECEP_F1_2"/>
    <property type="match status" value="1"/>
</dbReference>
<evidence type="ECO:0000256" key="5">
    <source>
        <dbReference type="ARBA" id="ARBA00022507"/>
    </source>
</evidence>
<accession>A0AAV0A9W9</accession>
<keyword evidence="12 13" id="KW-0807">Transducer</keyword>
<dbReference type="GO" id="GO:0007606">
    <property type="term" value="P:sensory perception of chemical stimulus"/>
    <property type="evidence" value="ECO:0007669"/>
    <property type="project" value="UniProtKB-ARBA"/>
</dbReference>
<evidence type="ECO:0000256" key="8">
    <source>
        <dbReference type="ARBA" id="ARBA00023040"/>
    </source>
</evidence>
<sequence>MFPSDTILVGFLLPELCLGVIGNSLLLMLYVYSFLVKAHFSRPINLIFIHLMIVNVLTIIFSTISYVMASFGVRHFLDDAGCKAVLFVFRVTRGMSICTTSILSTFQAITITPSYSKWAWLKPKLPMWTFCSFLFSWFINLLMYVHTIKTVISKFNYTDVEYRYSHVYCKRIPNDPNEDFFLSVIIIGDVFFMAIMIWTSLYMVTLLYRHRKRAQHLHSISLSCQPSPERRATHSILLLVSCFVFFYWLNNFITLSGSYIDERRPTLGAIVVIVSSVYPTLCPFLLMSNNRMISQFFSSLSTLRATCLQRPSGD</sequence>
<feature type="transmembrane region" description="Helical" evidence="13">
    <location>
        <begin position="266"/>
        <end position="286"/>
    </location>
</feature>
<dbReference type="Pfam" id="PF03402">
    <property type="entry name" value="V1R"/>
    <property type="match status" value="1"/>
</dbReference>
<dbReference type="Gene3D" id="1.20.1070.10">
    <property type="entry name" value="Rhodopsin 7-helix transmembrane proteins"/>
    <property type="match status" value="1"/>
</dbReference>
<keyword evidence="8 13" id="KW-0297">G-protein coupled receptor</keyword>
<keyword evidence="9 13" id="KW-0472">Membrane</keyword>
<keyword evidence="7 13" id="KW-1133">Transmembrane helix</keyword>
<evidence type="ECO:0000256" key="11">
    <source>
        <dbReference type="ARBA" id="ARBA00023180"/>
    </source>
</evidence>
<keyword evidence="10 13" id="KW-0675">Receptor</keyword>
<feature type="transmembrane region" description="Helical" evidence="13">
    <location>
        <begin position="127"/>
        <end position="145"/>
    </location>
</feature>
<evidence type="ECO:0000313" key="15">
    <source>
        <dbReference type="EMBL" id="CAH7398715.1"/>
    </source>
</evidence>
<feature type="transmembrane region" description="Helical" evidence="13">
    <location>
        <begin position="6"/>
        <end position="32"/>
    </location>
</feature>
<keyword evidence="6 13" id="KW-0812">Transmembrane</keyword>
<comment type="similarity">
    <text evidence="3 13">Belongs to the G-protein coupled receptor 1 family.</text>
</comment>
<proteinExistence type="inferred from homology"/>
<keyword evidence="16" id="KW-1185">Reference proteome</keyword>
<gene>
    <name evidence="15" type="primary">Vom1r61</name>
    <name evidence="15" type="ORF">PHOROB_LOCUS16640</name>
</gene>
<dbReference type="PRINTS" id="PR01534">
    <property type="entry name" value="VOMERONASL1R"/>
</dbReference>
<evidence type="ECO:0000256" key="2">
    <source>
        <dbReference type="ARBA" id="ARBA00004651"/>
    </source>
</evidence>
<dbReference type="AlphaFoldDB" id="A0AAV0A9W9"/>
<feature type="transmembrane region" description="Helical" evidence="13">
    <location>
        <begin position="180"/>
        <end position="208"/>
    </location>
</feature>
<evidence type="ECO:0000313" key="16">
    <source>
        <dbReference type="Proteomes" id="UP001152836"/>
    </source>
</evidence>
<evidence type="ECO:0000259" key="14">
    <source>
        <dbReference type="PROSITE" id="PS50262"/>
    </source>
</evidence>
<dbReference type="FunFam" id="1.20.1070.10:FF:000033">
    <property type="entry name" value="Vomeronasal type-1 receptor"/>
    <property type="match status" value="1"/>
</dbReference>
<evidence type="ECO:0000256" key="12">
    <source>
        <dbReference type="ARBA" id="ARBA00023224"/>
    </source>
</evidence>
<feature type="transmembrane region" description="Helical" evidence="13">
    <location>
        <begin position="44"/>
        <end position="67"/>
    </location>
</feature>
<feature type="transmembrane region" description="Helical" evidence="13">
    <location>
        <begin position="87"/>
        <end position="106"/>
    </location>
</feature>
<evidence type="ECO:0000256" key="9">
    <source>
        <dbReference type="ARBA" id="ARBA00023136"/>
    </source>
</evidence>
<keyword evidence="11" id="KW-0325">Glycoprotein</keyword>
<feature type="transmembrane region" description="Helical" evidence="13">
    <location>
        <begin position="236"/>
        <end position="260"/>
    </location>
</feature>